<name>A0A4Y2MDC3_ARAVE</name>
<reference evidence="1 2" key="1">
    <citation type="journal article" date="2019" name="Sci. Rep.">
        <title>Orb-weaving spider Araneus ventricosus genome elucidates the spidroin gene catalogue.</title>
        <authorList>
            <person name="Kono N."/>
            <person name="Nakamura H."/>
            <person name="Ohtoshi R."/>
            <person name="Moran D.A.P."/>
            <person name="Shinohara A."/>
            <person name="Yoshida Y."/>
            <person name="Fujiwara M."/>
            <person name="Mori M."/>
            <person name="Tomita M."/>
            <person name="Arakawa K."/>
        </authorList>
    </citation>
    <scope>NUCLEOTIDE SEQUENCE [LARGE SCALE GENOMIC DNA]</scope>
</reference>
<proteinExistence type="predicted"/>
<comment type="caution">
    <text evidence="1">The sequence shown here is derived from an EMBL/GenBank/DDBJ whole genome shotgun (WGS) entry which is preliminary data.</text>
</comment>
<gene>
    <name evidence="1" type="ORF">AVEN_142967_1</name>
</gene>
<organism evidence="1 2">
    <name type="scientific">Araneus ventricosus</name>
    <name type="common">Orbweaver spider</name>
    <name type="synonym">Epeira ventricosa</name>
    <dbReference type="NCBI Taxonomy" id="182803"/>
    <lineage>
        <taxon>Eukaryota</taxon>
        <taxon>Metazoa</taxon>
        <taxon>Ecdysozoa</taxon>
        <taxon>Arthropoda</taxon>
        <taxon>Chelicerata</taxon>
        <taxon>Arachnida</taxon>
        <taxon>Araneae</taxon>
        <taxon>Araneomorphae</taxon>
        <taxon>Entelegynae</taxon>
        <taxon>Araneoidea</taxon>
        <taxon>Araneidae</taxon>
        <taxon>Araneus</taxon>
    </lineage>
</organism>
<dbReference type="Proteomes" id="UP000499080">
    <property type="component" value="Unassembled WGS sequence"/>
</dbReference>
<evidence type="ECO:0000313" key="2">
    <source>
        <dbReference type="Proteomes" id="UP000499080"/>
    </source>
</evidence>
<evidence type="ECO:0000313" key="1">
    <source>
        <dbReference type="EMBL" id="GBN24474.1"/>
    </source>
</evidence>
<feature type="non-terminal residue" evidence="1">
    <location>
        <position position="57"/>
    </location>
</feature>
<keyword evidence="2" id="KW-1185">Reference proteome</keyword>
<dbReference type="EMBL" id="BGPR01007125">
    <property type="protein sequence ID" value="GBN24474.1"/>
    <property type="molecule type" value="Genomic_DNA"/>
</dbReference>
<dbReference type="AlphaFoldDB" id="A0A4Y2MDC3"/>
<accession>A0A4Y2MDC3</accession>
<protein>
    <submittedName>
        <fullName evidence="1">Uncharacterized protein</fullName>
    </submittedName>
</protein>
<sequence>MESEMVTFFAIWDEEYVVRLRNGGFQDLNPIPLKIKWSNGMVHEKNCRHGPNALRLM</sequence>